<reference evidence="5" key="1">
    <citation type="submission" date="2024-03" db="EMBL/GenBank/DDBJ databases">
        <title>Eukaryotic viruses encode the ribosomal protein eL40.</title>
        <authorList>
            <person name="Thomy J."/>
            <person name="Schvarcz C.R."/>
            <person name="McBeain K.A."/>
            <person name="Edwards K.F."/>
            <person name="Steward G.F."/>
        </authorList>
    </citation>
    <scope>NUCLEOTIDE SEQUENCE</scope>
    <source>
        <strain evidence="5">FloV-SA2</strain>
    </source>
</reference>
<proteinExistence type="predicted"/>
<feature type="transmembrane region" description="Helical" evidence="4">
    <location>
        <begin position="73"/>
        <end position="90"/>
    </location>
</feature>
<evidence type="ECO:0000256" key="4">
    <source>
        <dbReference type="SAM" id="Phobius"/>
    </source>
</evidence>
<dbReference type="SUPFAM" id="SSF90123">
    <property type="entry name" value="ABC transporter transmembrane region"/>
    <property type="match status" value="1"/>
</dbReference>
<evidence type="ECO:0000313" key="5">
    <source>
        <dbReference type="EMBL" id="XDO02336.1"/>
    </source>
</evidence>
<organism evidence="5">
    <name type="scientific">Florenciella sp. virus SA2</name>
    <dbReference type="NCBI Taxonomy" id="3240092"/>
    <lineage>
        <taxon>Viruses</taxon>
    </lineage>
</organism>
<dbReference type="GO" id="GO:0016020">
    <property type="term" value="C:membrane"/>
    <property type="evidence" value="ECO:0007669"/>
    <property type="project" value="InterPro"/>
</dbReference>
<keyword evidence="1 4" id="KW-0812">Transmembrane</keyword>
<name>A0AB39JFZ8_9VIRU</name>
<keyword evidence="2 4" id="KW-1133">Transmembrane helix</keyword>
<gene>
    <name evidence="5" type="ORF">FloV-SA2_00518</name>
</gene>
<dbReference type="GO" id="GO:0005524">
    <property type="term" value="F:ATP binding"/>
    <property type="evidence" value="ECO:0007669"/>
    <property type="project" value="InterPro"/>
</dbReference>
<evidence type="ECO:0000256" key="1">
    <source>
        <dbReference type="ARBA" id="ARBA00022692"/>
    </source>
</evidence>
<feature type="transmembrane region" description="Helical" evidence="4">
    <location>
        <begin position="42"/>
        <end position="67"/>
    </location>
</feature>
<sequence>MKKYINKKQIHLSLSPSKVIEKIKSKFTIKDDDVKQSIIEEAVANVSSSLFVASFTLAAGGGIAIFAHPVAGTIIFAVSIVYSSYMKIYAGKYYQKKIKKNKIYNINNNNLEESLINLFKNWQIETKSKIPYIRSKTSNYALVKIHSKIQPLENKNINNFHLKGKSNKIMLDPLPQNQ</sequence>
<evidence type="ECO:0000256" key="2">
    <source>
        <dbReference type="ARBA" id="ARBA00022989"/>
    </source>
</evidence>
<protein>
    <submittedName>
        <fullName evidence="5">Uncharacterized protein</fullName>
    </submittedName>
</protein>
<dbReference type="EMBL" id="PP542043">
    <property type="protein sequence ID" value="XDO02336.1"/>
    <property type="molecule type" value="Genomic_DNA"/>
</dbReference>
<keyword evidence="3 4" id="KW-0472">Membrane</keyword>
<evidence type="ECO:0000256" key="3">
    <source>
        <dbReference type="ARBA" id="ARBA00023136"/>
    </source>
</evidence>
<dbReference type="InterPro" id="IPR036640">
    <property type="entry name" value="ABC1_TM_sf"/>
</dbReference>
<accession>A0AB39JFZ8</accession>